<dbReference type="SMART" id="SM00060">
    <property type="entry name" value="FN3"/>
    <property type="match status" value="2"/>
</dbReference>
<dbReference type="InterPro" id="IPR003879">
    <property type="entry name" value="Butyrophylin_SPRY"/>
</dbReference>
<dbReference type="Pfam" id="PF00041">
    <property type="entry name" value="fn3"/>
    <property type="match status" value="1"/>
</dbReference>
<reference evidence="3" key="1">
    <citation type="submission" date="2020-03" db="EMBL/GenBank/DDBJ databases">
        <title>Melopsittacus undulatus (budgerigar) genome, bMelUnd1, maternal haplotype with Z.</title>
        <authorList>
            <person name="Gedman G."/>
            <person name="Mountcastle J."/>
            <person name="Haase B."/>
            <person name="Formenti G."/>
            <person name="Wright T."/>
            <person name="Apodaca J."/>
            <person name="Pelan S."/>
            <person name="Chow W."/>
            <person name="Rhie A."/>
            <person name="Howe K."/>
            <person name="Fedrigo O."/>
            <person name="Jarvis E.D."/>
        </authorList>
    </citation>
    <scope>NUCLEOTIDE SEQUENCE [LARGE SCALE GENOMIC DNA]</scope>
</reference>
<name>A0A8C6IVA2_MELUD</name>
<dbReference type="PROSITE" id="PS50853">
    <property type="entry name" value="FN3"/>
    <property type="match status" value="2"/>
</dbReference>
<protein>
    <submittedName>
        <fullName evidence="3">Uncharacterized protein</fullName>
    </submittedName>
</protein>
<gene>
    <name evidence="3" type="primary">LOC101874295</name>
</gene>
<evidence type="ECO:0000256" key="1">
    <source>
        <dbReference type="SAM" id="Coils"/>
    </source>
</evidence>
<dbReference type="Gene3D" id="3.30.160.60">
    <property type="entry name" value="Classic Zinc Finger"/>
    <property type="match status" value="1"/>
</dbReference>
<dbReference type="InterPro" id="IPR003961">
    <property type="entry name" value="FN3_dom"/>
</dbReference>
<reference evidence="3" key="2">
    <citation type="submission" date="2025-08" db="UniProtKB">
        <authorList>
            <consortium name="Ensembl"/>
        </authorList>
    </citation>
    <scope>IDENTIFICATION</scope>
</reference>
<dbReference type="Ensembl" id="ENSMUNT00000004141.2">
    <property type="protein sequence ID" value="ENSMUNP00000003521.2"/>
    <property type="gene ID" value="ENSMUNG00000003000.2"/>
</dbReference>
<keyword evidence="4" id="KW-1185">Reference proteome</keyword>
<dbReference type="InterPro" id="IPR003877">
    <property type="entry name" value="SPRY_dom"/>
</dbReference>
<proteinExistence type="predicted"/>
<dbReference type="AlphaFoldDB" id="A0A8C6IVA2"/>
<dbReference type="Gene3D" id="2.60.120.920">
    <property type="match status" value="1"/>
</dbReference>
<dbReference type="InterPro" id="IPR043136">
    <property type="entry name" value="B30.2/SPRY_sf"/>
</dbReference>
<keyword evidence="1" id="KW-0175">Coiled coil</keyword>
<accession>A0A8V5GYK2</accession>
<feature type="region of interest" description="Disordered" evidence="2">
    <location>
        <begin position="1"/>
        <end position="27"/>
    </location>
</feature>
<evidence type="ECO:0000313" key="3">
    <source>
        <dbReference type="Ensembl" id="ENSMUNP00000003521.2"/>
    </source>
</evidence>
<dbReference type="InterPro" id="IPR013320">
    <property type="entry name" value="ConA-like_dom_sf"/>
</dbReference>
<organism evidence="3 4">
    <name type="scientific">Melopsittacus undulatus</name>
    <name type="common">Budgerigar</name>
    <name type="synonym">Psittacus undulatus</name>
    <dbReference type="NCBI Taxonomy" id="13146"/>
    <lineage>
        <taxon>Eukaryota</taxon>
        <taxon>Metazoa</taxon>
        <taxon>Chordata</taxon>
        <taxon>Craniata</taxon>
        <taxon>Vertebrata</taxon>
        <taxon>Euteleostomi</taxon>
        <taxon>Archelosauria</taxon>
        <taxon>Archosauria</taxon>
        <taxon>Dinosauria</taxon>
        <taxon>Saurischia</taxon>
        <taxon>Theropoda</taxon>
        <taxon>Coelurosauria</taxon>
        <taxon>Aves</taxon>
        <taxon>Neognathae</taxon>
        <taxon>Neoaves</taxon>
        <taxon>Telluraves</taxon>
        <taxon>Australaves</taxon>
        <taxon>Psittaciformes</taxon>
        <taxon>Psittaculidae</taxon>
        <taxon>Melopsittacus</taxon>
    </lineage>
</organism>
<feature type="region of interest" description="Disordered" evidence="2">
    <location>
        <begin position="56"/>
        <end position="88"/>
    </location>
</feature>
<dbReference type="InterPro" id="IPR013783">
    <property type="entry name" value="Ig-like_fold"/>
</dbReference>
<dbReference type="SMART" id="SM00449">
    <property type="entry name" value="SPRY"/>
    <property type="match status" value="1"/>
</dbReference>
<dbReference type="Gene3D" id="2.60.40.10">
    <property type="entry name" value="Immunoglobulins"/>
    <property type="match status" value="2"/>
</dbReference>
<dbReference type="Pfam" id="PF00622">
    <property type="entry name" value="SPRY"/>
    <property type="match status" value="1"/>
</dbReference>
<dbReference type="SUPFAM" id="SSF57845">
    <property type="entry name" value="B-box zinc-binding domain"/>
    <property type="match status" value="1"/>
</dbReference>
<feature type="compositionally biased region" description="Polar residues" evidence="2">
    <location>
        <begin position="164"/>
        <end position="179"/>
    </location>
</feature>
<dbReference type="PRINTS" id="PR01407">
    <property type="entry name" value="BUTYPHLNCDUF"/>
</dbReference>
<dbReference type="CDD" id="cd00063">
    <property type="entry name" value="FN3"/>
    <property type="match status" value="2"/>
</dbReference>
<dbReference type="PROSITE" id="PS50188">
    <property type="entry name" value="B302_SPRY"/>
    <property type="match status" value="1"/>
</dbReference>
<dbReference type="InterPro" id="IPR036116">
    <property type="entry name" value="FN3_sf"/>
</dbReference>
<dbReference type="Proteomes" id="UP000694405">
    <property type="component" value="Chromosome 9"/>
</dbReference>
<dbReference type="SUPFAM" id="SSF49899">
    <property type="entry name" value="Concanavalin A-like lectins/glucanases"/>
    <property type="match status" value="1"/>
</dbReference>
<feature type="coiled-coil region" evidence="1">
    <location>
        <begin position="270"/>
        <end position="297"/>
    </location>
</feature>
<accession>A0A8C6IVA2</accession>
<sequence length="750" mass="84519">MSSRSGSRRGYETSDQLTGHSAAPAVPESSEIEAGGLIFYHMDLYGSKERFDIFPEELSGQGERSLGDTRRESALSSEKIQHSQEAGYDLEKEVAELAKMYGLDEDREKELELLGGHPEMVESRWPSARTEKQRGLPGETSQDEDESKARAEDNAESPMRSGEGLSSSGISDEWNSQAVSEEEESGDVFCSTCKIPIRAFDKLFGEHKDHEVTKLPNAMESEKEEIHKNMCKLEEQIAQMENFASHLEEIFITVEENFGRQEENFEVHYNDAVQVLAQKYEEQLEALGEEKRQKLEALYGQLVSCGEHLDTCKELTDRTQELYLENDKANFMKAAITMVDRLEEFLKKEVDLELSTVPDFEERVIDVSEVEQLMNSINIIPAPCAPVINPQAPSAATGTSLRVCWSLFSDDTVECYQLCYKTVSNERQHTLKVKETYCTITNLLPNTQYEFWVSALNATGISPPSERTVYVTAPSPPTINSKKIRSCENAALVCWESGDINPVDSYTVELSKLADEENGDTITESIVGIPNCEVLIHLQPTQSYHICVRALNLGGSSERSDPVLIHTTGTYFCLNEDTAHPLLAILDDGFTIHPESVPEYTTPSVFHRCIGILGSLIPFPGKHYWEVEVEEDTEYRIGVAFENTPRHGYLGTNNSSWCMRHIITPSRHKYEFLHSGMTPDIRITLPPRRIGILLDYENCRLSFFNADIAQHLYTFNSHFQHYVHPCFALETPGILRIRTGIAVPPWTALP</sequence>
<dbReference type="InterPro" id="IPR001870">
    <property type="entry name" value="B30.2/SPRY"/>
</dbReference>
<reference evidence="3" key="3">
    <citation type="submission" date="2025-09" db="UniProtKB">
        <authorList>
            <consortium name="Ensembl"/>
        </authorList>
    </citation>
    <scope>IDENTIFICATION</scope>
</reference>
<dbReference type="SUPFAM" id="SSF49265">
    <property type="entry name" value="Fibronectin type III"/>
    <property type="match status" value="1"/>
</dbReference>
<feature type="region of interest" description="Disordered" evidence="2">
    <location>
        <begin position="115"/>
        <end position="182"/>
    </location>
</feature>
<evidence type="ECO:0000256" key="2">
    <source>
        <dbReference type="SAM" id="MobiDB-lite"/>
    </source>
</evidence>
<evidence type="ECO:0000313" key="4">
    <source>
        <dbReference type="Proteomes" id="UP000694405"/>
    </source>
</evidence>
<dbReference type="PANTHER" id="PTHR24099:SF6">
    <property type="entry name" value="FIBRONECTIN TYPE III AND SPRY DOMAIN-CONTAINING PROTEIN 2"/>
    <property type="match status" value="1"/>
</dbReference>
<dbReference type="InterPro" id="IPR050617">
    <property type="entry name" value="E3_ligase_FN3/SPRY"/>
</dbReference>
<dbReference type="PANTHER" id="PTHR24099">
    <property type="entry name" value="E3 UBIQUITIN-PROTEIN LIGASE TRIM36-RELATED"/>
    <property type="match status" value="1"/>
</dbReference>